<evidence type="ECO:0000313" key="2">
    <source>
        <dbReference type="EMBL" id="TKR33287.1"/>
    </source>
</evidence>
<keyword evidence="1" id="KW-0732">Signal</keyword>
<dbReference type="SUPFAM" id="SSF51182">
    <property type="entry name" value="RmlC-like cupins"/>
    <property type="match status" value="1"/>
</dbReference>
<accession>A0A4U5JYG7</accession>
<proteinExistence type="predicted"/>
<dbReference type="AlphaFoldDB" id="A0A4U5JYG7"/>
<gene>
    <name evidence="2" type="ORF">FCE95_02975</name>
</gene>
<dbReference type="Gene3D" id="2.60.120.10">
    <property type="entry name" value="Jelly Rolls"/>
    <property type="match status" value="1"/>
</dbReference>
<evidence type="ECO:0000313" key="3">
    <source>
        <dbReference type="Proteomes" id="UP000308707"/>
    </source>
</evidence>
<sequence length="132" mass="14325">MTKIAYASAGLAAGILLTSLAFAAQETYEDPVKQSPQFYKVLIDNDQVRVLEYRLKPGESEPMHRHPAGVVHYFSDAKFLSSSPDGKSVEATVKAGDTVWRDETTHAAVNIGETEAHGIAVELKQSADAARH</sequence>
<dbReference type="RefSeq" id="WP_137265496.1">
    <property type="nucleotide sequence ID" value="NZ_SZUA01000001.1"/>
</dbReference>
<keyword evidence="3" id="KW-1185">Reference proteome</keyword>
<evidence type="ECO:0000256" key="1">
    <source>
        <dbReference type="SAM" id="SignalP"/>
    </source>
</evidence>
<dbReference type="InterPro" id="IPR014710">
    <property type="entry name" value="RmlC-like_jellyroll"/>
</dbReference>
<dbReference type="OrthoDB" id="9800684at2"/>
<reference evidence="2 3" key="1">
    <citation type="submission" date="2019-04" db="EMBL/GenBank/DDBJ databases">
        <title>Reference strain of H23.</title>
        <authorList>
            <person name="Luo X."/>
        </authorList>
    </citation>
    <scope>NUCLEOTIDE SEQUENCE [LARGE SCALE GENOMIC DNA]</scope>
    <source>
        <strain evidence="2 3">H23</strain>
    </source>
</reference>
<dbReference type="EMBL" id="SZUA01000001">
    <property type="protein sequence ID" value="TKR33287.1"/>
    <property type="molecule type" value="Genomic_DNA"/>
</dbReference>
<dbReference type="InterPro" id="IPR011051">
    <property type="entry name" value="RmlC_Cupin_sf"/>
</dbReference>
<feature type="chain" id="PRO_5020322308" evidence="1">
    <location>
        <begin position="24"/>
        <end position="132"/>
    </location>
</feature>
<feature type="signal peptide" evidence="1">
    <location>
        <begin position="1"/>
        <end position="23"/>
    </location>
</feature>
<protein>
    <submittedName>
        <fullName evidence="2">Cytoplasmic protein</fullName>
    </submittedName>
</protein>
<name>A0A4U5JYG7_9GAMM</name>
<comment type="caution">
    <text evidence="2">The sequence shown here is derived from an EMBL/GenBank/DDBJ whole genome shotgun (WGS) entry which is preliminary data.</text>
</comment>
<organism evidence="2 3">
    <name type="scientific">Luteimonas gilva</name>
    <dbReference type="NCBI Taxonomy" id="2572684"/>
    <lineage>
        <taxon>Bacteria</taxon>
        <taxon>Pseudomonadati</taxon>
        <taxon>Pseudomonadota</taxon>
        <taxon>Gammaproteobacteria</taxon>
        <taxon>Lysobacterales</taxon>
        <taxon>Lysobacteraceae</taxon>
        <taxon>Luteimonas</taxon>
    </lineage>
</organism>
<dbReference type="Proteomes" id="UP000308707">
    <property type="component" value="Unassembled WGS sequence"/>
</dbReference>